<evidence type="ECO:0000313" key="2">
    <source>
        <dbReference type="EMBL" id="KAL2290223.1"/>
    </source>
</evidence>
<protein>
    <recommendedName>
        <fullName evidence="4">Ecp2 effector protein domain-containing protein</fullName>
    </recommendedName>
</protein>
<keyword evidence="1" id="KW-0732">Signal</keyword>
<evidence type="ECO:0000313" key="3">
    <source>
        <dbReference type="Proteomes" id="UP001600888"/>
    </source>
</evidence>
<comment type="caution">
    <text evidence="2">The sequence shown here is derived from an EMBL/GenBank/DDBJ whole genome shotgun (WGS) entry which is preliminary data.</text>
</comment>
<organism evidence="2 3">
    <name type="scientific">Diaporthe vaccinii</name>
    <dbReference type="NCBI Taxonomy" id="105482"/>
    <lineage>
        <taxon>Eukaryota</taxon>
        <taxon>Fungi</taxon>
        <taxon>Dikarya</taxon>
        <taxon>Ascomycota</taxon>
        <taxon>Pezizomycotina</taxon>
        <taxon>Sordariomycetes</taxon>
        <taxon>Sordariomycetidae</taxon>
        <taxon>Diaporthales</taxon>
        <taxon>Diaporthaceae</taxon>
        <taxon>Diaporthe</taxon>
        <taxon>Diaporthe eres species complex</taxon>
    </lineage>
</organism>
<accession>A0ABR4F6B4</accession>
<sequence>MLPTILLLCGMMAVVSLAKDPHSQIPGLVKNNTLNTSNDQCDPTTVGVVGGGQIKVADCFDIMDSPSTANFSVEMSDWRDSTDLPDEYYKLFTLGSCELAVKRTDGGKNTTW</sequence>
<gene>
    <name evidence="2" type="ORF">FJTKL_00692</name>
</gene>
<evidence type="ECO:0008006" key="4">
    <source>
        <dbReference type="Google" id="ProtNLM"/>
    </source>
</evidence>
<dbReference type="EMBL" id="JBAWTH010000010">
    <property type="protein sequence ID" value="KAL2290223.1"/>
    <property type="molecule type" value="Genomic_DNA"/>
</dbReference>
<feature type="signal peptide" evidence="1">
    <location>
        <begin position="1"/>
        <end position="18"/>
    </location>
</feature>
<name>A0ABR4F6B4_9PEZI</name>
<reference evidence="2 3" key="1">
    <citation type="submission" date="2024-03" db="EMBL/GenBank/DDBJ databases">
        <title>A high-quality draft genome sequence of Diaporthe vaccinii, a causative agent of upright dieback and viscid rot disease in cranberry plants.</title>
        <authorList>
            <person name="Sarrasin M."/>
            <person name="Lang B.F."/>
            <person name="Burger G."/>
        </authorList>
    </citation>
    <scope>NUCLEOTIDE SEQUENCE [LARGE SCALE GENOMIC DNA]</scope>
    <source>
        <strain evidence="2 3">IS7</strain>
    </source>
</reference>
<dbReference type="Proteomes" id="UP001600888">
    <property type="component" value="Unassembled WGS sequence"/>
</dbReference>
<feature type="chain" id="PRO_5046460731" description="Ecp2 effector protein domain-containing protein" evidence="1">
    <location>
        <begin position="19"/>
        <end position="112"/>
    </location>
</feature>
<proteinExistence type="predicted"/>
<evidence type="ECO:0000256" key="1">
    <source>
        <dbReference type="SAM" id="SignalP"/>
    </source>
</evidence>
<keyword evidence="3" id="KW-1185">Reference proteome</keyword>